<dbReference type="GO" id="GO:0016987">
    <property type="term" value="F:sigma factor activity"/>
    <property type="evidence" value="ECO:0007669"/>
    <property type="project" value="UniProtKB-KW"/>
</dbReference>
<dbReference type="InterPro" id="IPR014284">
    <property type="entry name" value="RNA_pol_sigma-70_dom"/>
</dbReference>
<organism evidence="6 7">
    <name type="scientific">Ahniella affigens</name>
    <dbReference type="NCBI Taxonomy" id="2021234"/>
    <lineage>
        <taxon>Bacteria</taxon>
        <taxon>Pseudomonadati</taxon>
        <taxon>Pseudomonadota</taxon>
        <taxon>Gammaproteobacteria</taxon>
        <taxon>Lysobacterales</taxon>
        <taxon>Rhodanobacteraceae</taxon>
        <taxon>Ahniella</taxon>
    </lineage>
</organism>
<evidence type="ECO:0000259" key="5">
    <source>
        <dbReference type="Pfam" id="PF07638"/>
    </source>
</evidence>
<dbReference type="PANTHER" id="PTHR43133">
    <property type="entry name" value="RNA POLYMERASE ECF-TYPE SIGMA FACTO"/>
    <property type="match status" value="1"/>
</dbReference>
<dbReference type="SUPFAM" id="SSF88659">
    <property type="entry name" value="Sigma3 and sigma4 domains of RNA polymerase sigma factors"/>
    <property type="match status" value="1"/>
</dbReference>
<dbReference type="NCBIfam" id="TIGR02937">
    <property type="entry name" value="sigma70-ECF"/>
    <property type="match status" value="1"/>
</dbReference>
<dbReference type="InterPro" id="IPR011517">
    <property type="entry name" value="RNA_pol_sigma70_ECF-like"/>
</dbReference>
<reference evidence="6 7" key="1">
    <citation type="submission" date="2018-03" db="EMBL/GenBank/DDBJ databases">
        <title>Ahniella affigens gen. nov., sp. nov., a gammaproteobacterium isolated from sandy soil near a stream.</title>
        <authorList>
            <person name="Ko Y."/>
            <person name="Kim J.-H."/>
        </authorList>
    </citation>
    <scope>NUCLEOTIDE SEQUENCE [LARGE SCALE GENOMIC DNA]</scope>
    <source>
        <strain evidence="6 7">D13</strain>
    </source>
</reference>
<dbReference type="NCBIfam" id="TIGR02999">
    <property type="entry name" value="Sig-70_X6"/>
    <property type="match status" value="1"/>
</dbReference>
<evidence type="ECO:0000313" key="6">
    <source>
        <dbReference type="EMBL" id="AVP96739.1"/>
    </source>
</evidence>
<name>A0A2P1PPH2_9GAMM</name>
<gene>
    <name evidence="6" type="ORF">C7S18_05790</name>
</gene>
<accession>A0A2P1PPH2</accession>
<keyword evidence="2" id="KW-0805">Transcription regulation</keyword>
<evidence type="ECO:0000313" key="7">
    <source>
        <dbReference type="Proteomes" id="UP000241074"/>
    </source>
</evidence>
<keyword evidence="3" id="KW-0731">Sigma factor</keyword>
<evidence type="ECO:0000256" key="1">
    <source>
        <dbReference type="ARBA" id="ARBA00010641"/>
    </source>
</evidence>
<dbReference type="OrthoDB" id="6023540at2"/>
<dbReference type="SUPFAM" id="SSF88946">
    <property type="entry name" value="Sigma2 domain of RNA polymerase sigma factors"/>
    <property type="match status" value="1"/>
</dbReference>
<dbReference type="Gene3D" id="1.10.10.10">
    <property type="entry name" value="Winged helix-like DNA-binding domain superfamily/Winged helix DNA-binding domain"/>
    <property type="match status" value="1"/>
</dbReference>
<dbReference type="RefSeq" id="WP_106890667.1">
    <property type="nucleotide sequence ID" value="NZ_CP027860.1"/>
</dbReference>
<dbReference type="Gene3D" id="1.10.1740.10">
    <property type="match status" value="1"/>
</dbReference>
<keyword evidence="7" id="KW-1185">Reference proteome</keyword>
<proteinExistence type="inferred from homology"/>
<dbReference type="InterPro" id="IPR053812">
    <property type="entry name" value="HTH_Sigma70_ECF-like"/>
</dbReference>
<evidence type="ECO:0000256" key="2">
    <source>
        <dbReference type="ARBA" id="ARBA00023015"/>
    </source>
</evidence>
<dbReference type="AlphaFoldDB" id="A0A2P1PPH2"/>
<comment type="similarity">
    <text evidence="1">Belongs to the sigma-70 factor family. ECF subfamily.</text>
</comment>
<sequence length="191" mass="21404">MHESDTEVTGWLQEWQAGDSVARDRVLARLYHELKRLARAALRQHSGHDTLQTTALVNEALLKFVGSRAPQVNDRSHFCSVVARAMRQILIDRARHKSAQKRDAGDSLLSLDVLTEADLQLNVQEPTQLLELDDLLEQLSTLDPRAADVVSLRVFAGMTIAETAEAMGLHPSAVNRDWAHAVEWLREQIEA</sequence>
<dbReference type="PANTHER" id="PTHR43133:SF39">
    <property type="entry name" value="SIMILAR TO RNA POLYMERASE SIGMA-E FACTOR"/>
    <property type="match status" value="1"/>
</dbReference>
<dbReference type="EMBL" id="CP027860">
    <property type="protein sequence ID" value="AVP96739.1"/>
    <property type="molecule type" value="Genomic_DNA"/>
</dbReference>
<dbReference type="InterPro" id="IPR039425">
    <property type="entry name" value="RNA_pol_sigma-70-like"/>
</dbReference>
<dbReference type="Proteomes" id="UP000241074">
    <property type="component" value="Chromosome"/>
</dbReference>
<evidence type="ECO:0000256" key="4">
    <source>
        <dbReference type="ARBA" id="ARBA00023163"/>
    </source>
</evidence>
<dbReference type="Pfam" id="PF07638">
    <property type="entry name" value="Sigma70_ECF"/>
    <property type="match status" value="1"/>
</dbReference>
<dbReference type="GO" id="GO:0006352">
    <property type="term" value="P:DNA-templated transcription initiation"/>
    <property type="evidence" value="ECO:0007669"/>
    <property type="project" value="InterPro"/>
</dbReference>
<evidence type="ECO:0000256" key="3">
    <source>
        <dbReference type="ARBA" id="ARBA00023082"/>
    </source>
</evidence>
<dbReference type="InterPro" id="IPR013324">
    <property type="entry name" value="RNA_pol_sigma_r3/r4-like"/>
</dbReference>
<reference evidence="6 7" key="2">
    <citation type="submission" date="2018-03" db="EMBL/GenBank/DDBJ databases">
        <authorList>
            <person name="Keele B.F."/>
        </authorList>
    </citation>
    <scope>NUCLEOTIDE SEQUENCE [LARGE SCALE GENOMIC DNA]</scope>
    <source>
        <strain evidence="6 7">D13</strain>
    </source>
</reference>
<dbReference type="KEGG" id="xba:C7S18_05790"/>
<keyword evidence="4" id="KW-0804">Transcription</keyword>
<dbReference type="InterPro" id="IPR013325">
    <property type="entry name" value="RNA_pol_sigma_r2"/>
</dbReference>
<dbReference type="InterPro" id="IPR036388">
    <property type="entry name" value="WH-like_DNA-bd_sf"/>
</dbReference>
<protein>
    <recommendedName>
        <fullName evidence="5">RNA polymerase sigma-70 ECF-like HTH domain-containing protein</fullName>
    </recommendedName>
</protein>
<feature type="domain" description="RNA polymerase sigma-70 ECF-like HTH" evidence="5">
    <location>
        <begin position="6"/>
        <end position="189"/>
    </location>
</feature>